<dbReference type="Proteomes" id="UP000052022">
    <property type="component" value="Unassembled WGS sequence"/>
</dbReference>
<evidence type="ECO:0000256" key="1">
    <source>
        <dbReference type="SAM" id="MobiDB-lite"/>
    </source>
</evidence>
<protein>
    <submittedName>
        <fullName evidence="2">Uncharacterized protein</fullName>
    </submittedName>
</protein>
<dbReference type="EMBL" id="CYSD01000028">
    <property type="protein sequence ID" value="CUH78273.1"/>
    <property type="molecule type" value="Genomic_DNA"/>
</dbReference>
<organism evidence="2 3">
    <name type="scientific">Tritonibacter multivorans</name>
    <dbReference type="NCBI Taxonomy" id="928856"/>
    <lineage>
        <taxon>Bacteria</taxon>
        <taxon>Pseudomonadati</taxon>
        <taxon>Pseudomonadota</taxon>
        <taxon>Alphaproteobacteria</taxon>
        <taxon>Rhodobacterales</taxon>
        <taxon>Paracoccaceae</taxon>
        <taxon>Tritonibacter</taxon>
    </lineage>
</organism>
<dbReference type="AlphaFoldDB" id="A0A0N7LZP9"/>
<name>A0A0N7LZP9_9RHOB</name>
<sequence>MTRNDPFELAQMPFAQPGPNPGLLALTLVEEAARSLGPFARLRLALRLLGRLVRAPGGGERPRVKMTAVDNLDAFLRRDIGLPEEAPRRGPPLYPPPPYF</sequence>
<gene>
    <name evidence="2" type="ORF">TRM7557_01803</name>
</gene>
<feature type="region of interest" description="Disordered" evidence="1">
    <location>
        <begin position="81"/>
        <end position="100"/>
    </location>
</feature>
<proteinExistence type="predicted"/>
<keyword evidence="3" id="KW-1185">Reference proteome</keyword>
<reference evidence="2 3" key="1">
    <citation type="submission" date="2015-09" db="EMBL/GenBank/DDBJ databases">
        <authorList>
            <consortium name="Swine Surveillance"/>
        </authorList>
    </citation>
    <scope>NUCLEOTIDE SEQUENCE [LARGE SCALE GENOMIC DNA]</scope>
    <source>
        <strain evidence="2 3">CECT 7557</strain>
    </source>
</reference>
<feature type="compositionally biased region" description="Pro residues" evidence="1">
    <location>
        <begin position="89"/>
        <end position="100"/>
    </location>
</feature>
<evidence type="ECO:0000313" key="2">
    <source>
        <dbReference type="EMBL" id="CUH78273.1"/>
    </source>
</evidence>
<accession>A0A0N7LZP9</accession>
<dbReference type="RefSeq" id="WP_058289878.1">
    <property type="nucleotide sequence ID" value="NZ_CYSD01000028.1"/>
</dbReference>
<evidence type="ECO:0000313" key="3">
    <source>
        <dbReference type="Proteomes" id="UP000052022"/>
    </source>
</evidence>